<gene>
    <name evidence="1" type="ORF">pipiens_005722</name>
</gene>
<evidence type="ECO:0000313" key="2">
    <source>
        <dbReference type="Proteomes" id="UP001562425"/>
    </source>
</evidence>
<keyword evidence="2" id="KW-1185">Reference proteome</keyword>
<protein>
    <submittedName>
        <fullName evidence="1">Uncharacterized protein</fullName>
    </submittedName>
</protein>
<organism evidence="1 2">
    <name type="scientific">Culex pipiens pipiens</name>
    <name type="common">Northern house mosquito</name>
    <dbReference type="NCBI Taxonomy" id="38569"/>
    <lineage>
        <taxon>Eukaryota</taxon>
        <taxon>Metazoa</taxon>
        <taxon>Ecdysozoa</taxon>
        <taxon>Arthropoda</taxon>
        <taxon>Hexapoda</taxon>
        <taxon>Insecta</taxon>
        <taxon>Pterygota</taxon>
        <taxon>Neoptera</taxon>
        <taxon>Endopterygota</taxon>
        <taxon>Diptera</taxon>
        <taxon>Nematocera</taxon>
        <taxon>Culicoidea</taxon>
        <taxon>Culicidae</taxon>
        <taxon>Culicinae</taxon>
        <taxon>Culicini</taxon>
        <taxon>Culex</taxon>
        <taxon>Culex</taxon>
    </lineage>
</organism>
<reference evidence="1 2" key="1">
    <citation type="submission" date="2024-05" db="EMBL/GenBank/DDBJ databases">
        <title>Culex pipiens pipiens assembly and annotation.</title>
        <authorList>
            <person name="Alout H."/>
            <person name="Durand T."/>
        </authorList>
    </citation>
    <scope>NUCLEOTIDE SEQUENCE [LARGE SCALE GENOMIC DNA]</scope>
    <source>
        <strain evidence="1">HA-2024</strain>
        <tissue evidence="1">Whole body</tissue>
    </source>
</reference>
<accession>A0ABD1DU93</accession>
<sequence>MDKYLPLLVLFYIFNHKLDGVASDQVVLLDTTKEATLEWTRYPYGPQAQTPGVSTNYVTTLGGGGGRP</sequence>
<dbReference type="EMBL" id="JBEHCU010001773">
    <property type="protein sequence ID" value="KAL1403311.1"/>
    <property type="molecule type" value="Genomic_DNA"/>
</dbReference>
<evidence type="ECO:0000313" key="1">
    <source>
        <dbReference type="EMBL" id="KAL1403311.1"/>
    </source>
</evidence>
<comment type="caution">
    <text evidence="1">The sequence shown here is derived from an EMBL/GenBank/DDBJ whole genome shotgun (WGS) entry which is preliminary data.</text>
</comment>
<dbReference type="Proteomes" id="UP001562425">
    <property type="component" value="Unassembled WGS sequence"/>
</dbReference>
<dbReference type="AlphaFoldDB" id="A0ABD1DU93"/>
<proteinExistence type="predicted"/>
<name>A0ABD1DU93_CULPP</name>